<dbReference type="InterPro" id="IPR040452">
    <property type="entry name" value="SfsA_C"/>
</dbReference>
<dbReference type="AlphaFoldDB" id="A0A9D1JJ94"/>
<gene>
    <name evidence="1 4" type="primary">sfsA</name>
    <name evidence="4" type="ORF">IAB44_02740</name>
</gene>
<comment type="similarity">
    <text evidence="1">Belongs to the SfsA family.</text>
</comment>
<dbReference type="HAMAP" id="MF_00095">
    <property type="entry name" value="SfsA"/>
    <property type="match status" value="1"/>
</dbReference>
<evidence type="ECO:0000256" key="1">
    <source>
        <dbReference type="HAMAP-Rule" id="MF_00095"/>
    </source>
</evidence>
<dbReference type="InterPro" id="IPR041465">
    <property type="entry name" value="SfsA_N"/>
</dbReference>
<proteinExistence type="inferred from homology"/>
<evidence type="ECO:0000259" key="3">
    <source>
        <dbReference type="Pfam" id="PF17746"/>
    </source>
</evidence>
<sequence>MKYERVEKAVFLSRPNRFTASVLLEAREEICHVKNTGRCAELLIPGTEVWLCPGTGQKRKTKYDLIAVKKGGRLVNMDSQAPNRAAGEWLRAGGLFANPLAVRPEVKYRGSRFDFYLEGAREKGFLEVKGVTLEEEGTAMFPDAPTERGLRHIRELTESLREGYDAWILFVIQMKGVHRMIPNDRTQPQFGEALREAKRAGVRILAMDCLVTEDSMIIDREIPVDLGEIGNERKEECHGA</sequence>
<comment type="caution">
    <text evidence="4">The sequence shown here is derived from an EMBL/GenBank/DDBJ whole genome shotgun (WGS) entry which is preliminary data.</text>
</comment>
<feature type="domain" description="Sugar fermentation stimulation protein C-terminal" evidence="2">
    <location>
        <begin position="80"/>
        <end position="214"/>
    </location>
</feature>
<protein>
    <recommendedName>
        <fullName evidence="1">Sugar fermentation stimulation protein homolog</fullName>
    </recommendedName>
</protein>
<organism evidence="4 5">
    <name type="scientific">Candidatus Limivivens intestinipullorum</name>
    <dbReference type="NCBI Taxonomy" id="2840858"/>
    <lineage>
        <taxon>Bacteria</taxon>
        <taxon>Bacillati</taxon>
        <taxon>Bacillota</taxon>
        <taxon>Clostridia</taxon>
        <taxon>Lachnospirales</taxon>
        <taxon>Lachnospiraceae</taxon>
        <taxon>Lachnospiraceae incertae sedis</taxon>
        <taxon>Candidatus Limivivens</taxon>
    </lineage>
</organism>
<name>A0A9D1JJ94_9FIRM</name>
<evidence type="ECO:0000313" key="5">
    <source>
        <dbReference type="Proteomes" id="UP000823935"/>
    </source>
</evidence>
<dbReference type="Proteomes" id="UP000823935">
    <property type="component" value="Unassembled WGS sequence"/>
</dbReference>
<dbReference type="Pfam" id="PF03749">
    <property type="entry name" value="SfsA"/>
    <property type="match status" value="1"/>
</dbReference>
<dbReference type="GO" id="GO:0003677">
    <property type="term" value="F:DNA binding"/>
    <property type="evidence" value="ECO:0007669"/>
    <property type="project" value="InterPro"/>
</dbReference>
<reference evidence="4" key="1">
    <citation type="submission" date="2020-10" db="EMBL/GenBank/DDBJ databases">
        <authorList>
            <person name="Gilroy R."/>
        </authorList>
    </citation>
    <scope>NUCLEOTIDE SEQUENCE</scope>
    <source>
        <strain evidence="4">CHK190-19873</strain>
    </source>
</reference>
<dbReference type="InterPro" id="IPR005224">
    <property type="entry name" value="SfsA"/>
</dbReference>
<dbReference type="PANTHER" id="PTHR30545">
    <property type="entry name" value="SUGAR FERMENTATION STIMULATION PROTEIN A"/>
    <property type="match status" value="1"/>
</dbReference>
<evidence type="ECO:0000313" key="4">
    <source>
        <dbReference type="EMBL" id="HIS30453.1"/>
    </source>
</evidence>
<dbReference type="Gene3D" id="2.40.50.580">
    <property type="match status" value="1"/>
</dbReference>
<dbReference type="EMBL" id="DVIQ01000018">
    <property type="protein sequence ID" value="HIS30453.1"/>
    <property type="molecule type" value="Genomic_DNA"/>
</dbReference>
<dbReference type="PANTHER" id="PTHR30545:SF2">
    <property type="entry name" value="SUGAR FERMENTATION STIMULATION PROTEIN A"/>
    <property type="match status" value="1"/>
</dbReference>
<dbReference type="CDD" id="cd22359">
    <property type="entry name" value="SfsA-like_bacterial"/>
    <property type="match status" value="1"/>
</dbReference>
<accession>A0A9D1JJ94</accession>
<feature type="domain" description="SfsA N-terminal OB" evidence="3">
    <location>
        <begin position="12"/>
        <end position="76"/>
    </location>
</feature>
<dbReference type="NCBIfam" id="TIGR00230">
    <property type="entry name" value="sfsA"/>
    <property type="match status" value="1"/>
</dbReference>
<reference evidence="4" key="2">
    <citation type="journal article" date="2021" name="PeerJ">
        <title>Extensive microbial diversity within the chicken gut microbiome revealed by metagenomics and culture.</title>
        <authorList>
            <person name="Gilroy R."/>
            <person name="Ravi A."/>
            <person name="Getino M."/>
            <person name="Pursley I."/>
            <person name="Horton D.L."/>
            <person name="Alikhan N.F."/>
            <person name="Baker D."/>
            <person name="Gharbi K."/>
            <person name="Hall N."/>
            <person name="Watson M."/>
            <person name="Adriaenssens E.M."/>
            <person name="Foster-Nyarko E."/>
            <person name="Jarju S."/>
            <person name="Secka A."/>
            <person name="Antonio M."/>
            <person name="Oren A."/>
            <person name="Chaudhuri R.R."/>
            <person name="La Ragione R."/>
            <person name="Hildebrand F."/>
            <person name="Pallen M.J."/>
        </authorList>
    </citation>
    <scope>NUCLEOTIDE SEQUENCE</scope>
    <source>
        <strain evidence="4">CHK190-19873</strain>
    </source>
</reference>
<dbReference type="Pfam" id="PF17746">
    <property type="entry name" value="SfsA_N"/>
    <property type="match status" value="1"/>
</dbReference>
<dbReference type="Gene3D" id="3.40.1350.60">
    <property type="match status" value="1"/>
</dbReference>
<evidence type="ECO:0000259" key="2">
    <source>
        <dbReference type="Pfam" id="PF03749"/>
    </source>
</evidence>